<gene>
    <name evidence="4" type="primary">LOC109113953</name>
</gene>
<dbReference type="PANTHER" id="PTHR36595:SF1">
    <property type="entry name" value="TRANSMEMBRANE PROTEIN"/>
    <property type="match status" value="1"/>
</dbReference>
<dbReference type="GeneID" id="109113953"/>
<protein>
    <submittedName>
        <fullName evidence="4">Nucleolin-like</fullName>
    </submittedName>
</protein>
<keyword evidence="2" id="KW-1133">Transmembrane helix</keyword>
<keyword evidence="2" id="KW-0472">Membrane</keyword>
<accession>A0A1U8Q0H5</accession>
<sequence length="147" mass="16321">MLVSTMELITLAASNSLIVFCFCNLIIVLLLVSAPKPSSQSDQEGFLGTSSTLTKKIEKEQNVGGETLSSEDIEASLDVTVGSNDKTTAVVVDDSVEEDEDENGEEEEKEDDDDELRRRVEEFIDKVNRGWKAEMLLTSHYVHAEMF</sequence>
<name>A0A1U8Q0H5_NELNU</name>
<dbReference type="RefSeq" id="XP_019051466.1">
    <property type="nucleotide sequence ID" value="XM_019195921.1"/>
</dbReference>
<proteinExistence type="predicted"/>
<dbReference type="Proteomes" id="UP000189703">
    <property type="component" value="Unplaced"/>
</dbReference>
<evidence type="ECO:0000256" key="1">
    <source>
        <dbReference type="SAM" id="MobiDB-lite"/>
    </source>
</evidence>
<dbReference type="STRING" id="4432.A0A1U8Q0H5"/>
<keyword evidence="2" id="KW-0812">Transmembrane</keyword>
<feature type="transmembrane region" description="Helical" evidence="2">
    <location>
        <begin position="12"/>
        <end position="32"/>
    </location>
</feature>
<evidence type="ECO:0000256" key="2">
    <source>
        <dbReference type="SAM" id="Phobius"/>
    </source>
</evidence>
<evidence type="ECO:0000313" key="3">
    <source>
        <dbReference type="Proteomes" id="UP000189703"/>
    </source>
</evidence>
<dbReference type="KEGG" id="nnu:109113953"/>
<dbReference type="AlphaFoldDB" id="A0A1U8Q0H5"/>
<organism evidence="3 4">
    <name type="scientific">Nelumbo nucifera</name>
    <name type="common">Sacred lotus</name>
    <dbReference type="NCBI Taxonomy" id="4432"/>
    <lineage>
        <taxon>Eukaryota</taxon>
        <taxon>Viridiplantae</taxon>
        <taxon>Streptophyta</taxon>
        <taxon>Embryophyta</taxon>
        <taxon>Tracheophyta</taxon>
        <taxon>Spermatophyta</taxon>
        <taxon>Magnoliopsida</taxon>
        <taxon>Proteales</taxon>
        <taxon>Nelumbonaceae</taxon>
        <taxon>Nelumbo</taxon>
    </lineage>
</organism>
<dbReference type="PANTHER" id="PTHR36595">
    <property type="entry name" value="TRANSMEMBRANE PROTEIN"/>
    <property type="match status" value="1"/>
</dbReference>
<dbReference type="OMA" id="SAMPEHK"/>
<reference evidence="4" key="1">
    <citation type="submission" date="2025-08" db="UniProtKB">
        <authorList>
            <consortium name="RefSeq"/>
        </authorList>
    </citation>
    <scope>IDENTIFICATION</scope>
</reference>
<feature type="compositionally biased region" description="Acidic residues" evidence="1">
    <location>
        <begin position="94"/>
        <end position="114"/>
    </location>
</feature>
<keyword evidence="3" id="KW-1185">Reference proteome</keyword>
<feature type="region of interest" description="Disordered" evidence="1">
    <location>
        <begin position="84"/>
        <end position="116"/>
    </location>
</feature>
<dbReference type="OrthoDB" id="1110706at2759"/>
<evidence type="ECO:0000313" key="4">
    <source>
        <dbReference type="RefSeq" id="XP_019051466.1"/>
    </source>
</evidence>